<protein>
    <submittedName>
        <fullName evidence="2">Uncharacterized protein</fullName>
    </submittedName>
</protein>
<feature type="transmembrane region" description="Helical" evidence="1">
    <location>
        <begin position="6"/>
        <end position="29"/>
    </location>
</feature>
<reference evidence="2 3" key="1">
    <citation type="submission" date="2021-12" db="EMBL/GenBank/DDBJ databases">
        <title>Genome sequencing of bacteria with rrn-lacking chromosome and rrn-plasmid.</title>
        <authorList>
            <person name="Anda M."/>
            <person name="Iwasaki W."/>
        </authorList>
    </citation>
    <scope>NUCLEOTIDE SEQUENCE [LARGE SCALE GENOMIC DNA]</scope>
    <source>
        <strain evidence="2 3">DSM 100852</strain>
        <plasmid evidence="2 3">pFA11</plasmid>
    </source>
</reference>
<gene>
    <name evidence="2" type="ORF">FUAX_55230</name>
</gene>
<keyword evidence="2" id="KW-0614">Plasmid</keyword>
<dbReference type="EMBL" id="AP025325">
    <property type="protein sequence ID" value="BDD13091.1"/>
    <property type="molecule type" value="Genomic_DNA"/>
</dbReference>
<keyword evidence="1" id="KW-1133">Transmembrane helix</keyword>
<name>A0AAU9DIY5_9BACT</name>
<keyword evidence="1" id="KW-0812">Transmembrane</keyword>
<evidence type="ECO:0000256" key="1">
    <source>
        <dbReference type="SAM" id="Phobius"/>
    </source>
</evidence>
<evidence type="ECO:0000313" key="2">
    <source>
        <dbReference type="EMBL" id="BDD13091.1"/>
    </source>
</evidence>
<sequence>MEEATFYGMIFKLIAGVMGVALMLVSYLAKEMINEVKCGLREVVKLRLSVARIEQKVFGNGQKPEERVNQD</sequence>
<dbReference type="Proteomes" id="UP001348817">
    <property type="component" value="Plasmid pFA11"/>
</dbReference>
<dbReference type="KEGG" id="fax:FUAX_55230"/>
<keyword evidence="1" id="KW-0472">Membrane</keyword>
<keyword evidence="3" id="KW-1185">Reference proteome</keyword>
<dbReference type="RefSeq" id="WP_338396265.1">
    <property type="nucleotide sequence ID" value="NZ_AP025325.1"/>
</dbReference>
<organism evidence="2 3">
    <name type="scientific">Fulvitalea axinellae</name>
    <dbReference type="NCBI Taxonomy" id="1182444"/>
    <lineage>
        <taxon>Bacteria</taxon>
        <taxon>Pseudomonadati</taxon>
        <taxon>Bacteroidota</taxon>
        <taxon>Cytophagia</taxon>
        <taxon>Cytophagales</taxon>
        <taxon>Persicobacteraceae</taxon>
        <taxon>Fulvitalea</taxon>
    </lineage>
</organism>
<dbReference type="AlphaFoldDB" id="A0AAU9DIY5"/>
<accession>A0AAU9DIY5</accession>
<evidence type="ECO:0000313" key="3">
    <source>
        <dbReference type="Proteomes" id="UP001348817"/>
    </source>
</evidence>
<geneLocation type="plasmid" evidence="2 3">
    <name>pFA11</name>
</geneLocation>
<proteinExistence type="predicted"/>